<dbReference type="PANTHER" id="PTHR34653:SF1">
    <property type="entry name" value="FLAGELLAR HOOK-BASAL BODY COMPLEX PROTEIN FLIE"/>
    <property type="match status" value="1"/>
</dbReference>
<organism evidence="6 7">
    <name type="scientific">Paenibacillus thermoaerophilus</name>
    <dbReference type="NCBI Taxonomy" id="1215385"/>
    <lineage>
        <taxon>Bacteria</taxon>
        <taxon>Bacillati</taxon>
        <taxon>Bacillota</taxon>
        <taxon>Bacilli</taxon>
        <taxon>Bacillales</taxon>
        <taxon>Paenibacillaceae</taxon>
        <taxon>Paenibacillus</taxon>
    </lineage>
</organism>
<dbReference type="Pfam" id="PF02049">
    <property type="entry name" value="FliE"/>
    <property type="match status" value="1"/>
</dbReference>
<keyword evidence="6" id="KW-0969">Cilium</keyword>
<evidence type="ECO:0000256" key="2">
    <source>
        <dbReference type="ARBA" id="ARBA00009272"/>
    </source>
</evidence>
<gene>
    <name evidence="4 6" type="primary">fliE</name>
    <name evidence="6" type="ORF">ACFQWB_07280</name>
</gene>
<keyword evidence="6" id="KW-0966">Cell projection</keyword>
<comment type="similarity">
    <text evidence="2 4">Belongs to the FliE family.</text>
</comment>
<dbReference type="HAMAP" id="MF_00724">
    <property type="entry name" value="FliE"/>
    <property type="match status" value="1"/>
</dbReference>
<evidence type="ECO:0000256" key="4">
    <source>
        <dbReference type="HAMAP-Rule" id="MF_00724"/>
    </source>
</evidence>
<evidence type="ECO:0000313" key="7">
    <source>
        <dbReference type="Proteomes" id="UP001596528"/>
    </source>
</evidence>
<proteinExistence type="inferred from homology"/>
<protein>
    <recommendedName>
        <fullName evidence="4 5">Flagellar hook-basal body complex protein FliE</fullName>
    </recommendedName>
</protein>
<comment type="caution">
    <text evidence="6">The sequence shown here is derived from an EMBL/GenBank/DDBJ whole genome shotgun (WGS) entry which is preliminary data.</text>
</comment>
<accession>A0ABW2V0Q9</accession>
<dbReference type="RefSeq" id="WP_246068150.1">
    <property type="nucleotide sequence ID" value="NZ_JBHTGQ010000017.1"/>
</dbReference>
<sequence length="103" mass="11177">MIEKTGLSFIQAPVTAPSPKPSAEIGADGVAKSFGNFLSDAIQKLEGQQMEVETLTKQFAVGDLPDVHRLTIAAEKAALGLEFTVKVRDKAIEAYQEIMRMQI</sequence>
<dbReference type="Proteomes" id="UP001596528">
    <property type="component" value="Unassembled WGS sequence"/>
</dbReference>
<keyword evidence="7" id="KW-1185">Reference proteome</keyword>
<keyword evidence="6" id="KW-0282">Flagellum</keyword>
<evidence type="ECO:0000256" key="5">
    <source>
        <dbReference type="NCBIfam" id="TIGR00205"/>
    </source>
</evidence>
<reference evidence="7" key="1">
    <citation type="journal article" date="2019" name="Int. J. Syst. Evol. Microbiol.">
        <title>The Global Catalogue of Microorganisms (GCM) 10K type strain sequencing project: providing services to taxonomists for standard genome sequencing and annotation.</title>
        <authorList>
            <consortium name="The Broad Institute Genomics Platform"/>
            <consortium name="The Broad Institute Genome Sequencing Center for Infectious Disease"/>
            <person name="Wu L."/>
            <person name="Ma J."/>
        </authorList>
    </citation>
    <scope>NUCLEOTIDE SEQUENCE [LARGE SCALE GENOMIC DNA]</scope>
    <source>
        <strain evidence="7">JCM 18657</strain>
    </source>
</reference>
<evidence type="ECO:0000256" key="3">
    <source>
        <dbReference type="ARBA" id="ARBA00023143"/>
    </source>
</evidence>
<evidence type="ECO:0000256" key="1">
    <source>
        <dbReference type="ARBA" id="ARBA00004117"/>
    </source>
</evidence>
<dbReference type="NCBIfam" id="TIGR00205">
    <property type="entry name" value="fliE"/>
    <property type="match status" value="1"/>
</dbReference>
<dbReference type="PRINTS" id="PR01006">
    <property type="entry name" value="FLGHOOKFLIE"/>
</dbReference>
<keyword evidence="3 4" id="KW-0975">Bacterial flagellum</keyword>
<evidence type="ECO:0000313" key="6">
    <source>
        <dbReference type="EMBL" id="MFC7749737.1"/>
    </source>
</evidence>
<name>A0ABW2V0Q9_9BACL</name>
<dbReference type="EMBL" id="JBHTGQ010000017">
    <property type="protein sequence ID" value="MFC7749737.1"/>
    <property type="molecule type" value="Genomic_DNA"/>
</dbReference>
<comment type="subcellular location">
    <subcellularLocation>
        <location evidence="1 4">Bacterial flagellum basal body</location>
    </subcellularLocation>
</comment>
<dbReference type="PANTHER" id="PTHR34653">
    <property type="match status" value="1"/>
</dbReference>
<dbReference type="InterPro" id="IPR001624">
    <property type="entry name" value="FliE"/>
</dbReference>